<proteinExistence type="predicted"/>
<dbReference type="Proteomes" id="UP000749311">
    <property type="component" value="Unassembled WGS sequence"/>
</dbReference>
<accession>A0ABX0SLV0</accession>
<evidence type="ECO:0000256" key="1">
    <source>
        <dbReference type="SAM" id="Phobius"/>
    </source>
</evidence>
<evidence type="ECO:0008006" key="4">
    <source>
        <dbReference type="Google" id="ProtNLM"/>
    </source>
</evidence>
<feature type="transmembrane region" description="Helical" evidence="1">
    <location>
        <begin position="101"/>
        <end position="123"/>
    </location>
</feature>
<name>A0ABX0SLV0_9ACTN</name>
<keyword evidence="1" id="KW-0812">Transmembrane</keyword>
<organism evidence="2 3">
    <name type="scientific">Brooklawnia cerclae</name>
    <dbReference type="NCBI Taxonomy" id="349934"/>
    <lineage>
        <taxon>Bacteria</taxon>
        <taxon>Bacillati</taxon>
        <taxon>Actinomycetota</taxon>
        <taxon>Actinomycetes</taxon>
        <taxon>Propionibacteriales</taxon>
        <taxon>Propionibacteriaceae</taxon>
        <taxon>Brooklawnia</taxon>
    </lineage>
</organism>
<evidence type="ECO:0000313" key="2">
    <source>
        <dbReference type="EMBL" id="NIH58298.1"/>
    </source>
</evidence>
<comment type="caution">
    <text evidence="2">The sequence shown here is derived from an EMBL/GenBank/DDBJ whole genome shotgun (WGS) entry which is preliminary data.</text>
</comment>
<dbReference type="RefSeq" id="WP_167170424.1">
    <property type="nucleotide sequence ID" value="NZ_BAAAOO010000004.1"/>
</dbReference>
<keyword evidence="1" id="KW-0472">Membrane</keyword>
<reference evidence="2 3" key="1">
    <citation type="submission" date="2020-02" db="EMBL/GenBank/DDBJ databases">
        <title>Sequencing the genomes of 1000 actinobacteria strains.</title>
        <authorList>
            <person name="Klenk H.-P."/>
        </authorList>
    </citation>
    <scope>NUCLEOTIDE SEQUENCE [LARGE SCALE GENOMIC DNA]</scope>
    <source>
        <strain evidence="2 3">DSM 19609</strain>
    </source>
</reference>
<protein>
    <recommendedName>
        <fullName evidence="4">Transmembrane protein</fullName>
    </recommendedName>
</protein>
<sequence>MSEPSSDPDSIGGLGDQPSYPITTLPPVQEVVGDHPLSPRTGEPARPPVIRAITWLFGVSSVIAFASYWWYWFVAITITDFQRSSLLIQFFEPRPGSGSSVVLACVMAVLGAITTAGPAMAAYNVWHGASWSRTAVIAGFVTSLLTILVMCPVHVAFPIATAVSPVAAAIAAALLWTPGAKGFLTAWDAYANPPRPPIVPPAHVDYGPAPRFQ</sequence>
<keyword evidence="3" id="KW-1185">Reference proteome</keyword>
<evidence type="ECO:0000313" key="3">
    <source>
        <dbReference type="Proteomes" id="UP000749311"/>
    </source>
</evidence>
<dbReference type="EMBL" id="JAAMOZ010000003">
    <property type="protein sequence ID" value="NIH58298.1"/>
    <property type="molecule type" value="Genomic_DNA"/>
</dbReference>
<feature type="transmembrane region" description="Helical" evidence="1">
    <location>
        <begin position="155"/>
        <end position="176"/>
    </location>
</feature>
<keyword evidence="1" id="KW-1133">Transmembrane helix</keyword>
<feature type="transmembrane region" description="Helical" evidence="1">
    <location>
        <begin position="130"/>
        <end position="149"/>
    </location>
</feature>
<feature type="transmembrane region" description="Helical" evidence="1">
    <location>
        <begin position="49"/>
        <end position="71"/>
    </location>
</feature>
<gene>
    <name evidence="2" type="ORF">FB473_002993</name>
</gene>